<dbReference type="InterPro" id="IPR050925">
    <property type="entry name" value="Rhomboid_protease_S54"/>
</dbReference>
<dbReference type="GO" id="GO:0004252">
    <property type="term" value="F:serine-type endopeptidase activity"/>
    <property type="evidence" value="ECO:0007669"/>
    <property type="project" value="InterPro"/>
</dbReference>
<proteinExistence type="inferred from homology"/>
<comment type="similarity">
    <text evidence="2">Belongs to the peptidase S54 family.</text>
</comment>
<dbReference type="GO" id="GO:0006508">
    <property type="term" value="P:proteolysis"/>
    <property type="evidence" value="ECO:0007669"/>
    <property type="project" value="UniProtKB-KW"/>
</dbReference>
<dbReference type="RefSeq" id="WP_079426837.1">
    <property type="nucleotide sequence ID" value="NZ_MZGV01000052.1"/>
</dbReference>
<feature type="transmembrane region" description="Helical" evidence="7">
    <location>
        <begin position="235"/>
        <end position="253"/>
    </location>
</feature>
<evidence type="ECO:0000256" key="4">
    <source>
        <dbReference type="ARBA" id="ARBA00022801"/>
    </source>
</evidence>
<evidence type="ECO:0000256" key="1">
    <source>
        <dbReference type="ARBA" id="ARBA00004141"/>
    </source>
</evidence>
<dbReference type="AlphaFoldDB" id="A0A1V4IGM5"/>
<keyword evidence="9" id="KW-0645">Protease</keyword>
<feature type="transmembrane region" description="Helical" evidence="7">
    <location>
        <begin position="311"/>
        <end position="329"/>
    </location>
</feature>
<evidence type="ECO:0000256" key="6">
    <source>
        <dbReference type="ARBA" id="ARBA00023136"/>
    </source>
</evidence>
<dbReference type="Proteomes" id="UP000190080">
    <property type="component" value="Unassembled WGS sequence"/>
</dbReference>
<keyword evidence="4 9" id="KW-0378">Hydrolase</keyword>
<keyword evidence="5 7" id="KW-1133">Transmembrane helix</keyword>
<comment type="subcellular location">
    <subcellularLocation>
        <location evidence="1">Membrane</location>
        <topology evidence="1">Multi-pass membrane protein</topology>
    </subcellularLocation>
</comment>
<dbReference type="OrthoDB" id="9813074at2"/>
<evidence type="ECO:0000313" key="9">
    <source>
        <dbReference type="EMBL" id="OPJ59000.1"/>
    </source>
</evidence>
<evidence type="ECO:0000259" key="8">
    <source>
        <dbReference type="Pfam" id="PF01694"/>
    </source>
</evidence>
<organism evidence="9 10">
    <name type="scientific">Clostridium oryzae</name>
    <dbReference type="NCBI Taxonomy" id="1450648"/>
    <lineage>
        <taxon>Bacteria</taxon>
        <taxon>Bacillati</taxon>
        <taxon>Bacillota</taxon>
        <taxon>Clostridia</taxon>
        <taxon>Eubacteriales</taxon>
        <taxon>Clostridiaceae</taxon>
        <taxon>Clostridium</taxon>
    </lineage>
</organism>
<dbReference type="GO" id="GO:0016020">
    <property type="term" value="C:membrane"/>
    <property type="evidence" value="ECO:0007669"/>
    <property type="project" value="UniProtKB-SubCell"/>
</dbReference>
<gene>
    <name evidence="9" type="primary">gluP</name>
    <name evidence="9" type="ORF">CLORY_34900</name>
</gene>
<feature type="domain" description="Peptidase S54 rhomboid" evidence="8">
    <location>
        <begin position="193"/>
        <end position="328"/>
    </location>
</feature>
<evidence type="ECO:0000313" key="10">
    <source>
        <dbReference type="Proteomes" id="UP000190080"/>
    </source>
</evidence>
<evidence type="ECO:0000256" key="2">
    <source>
        <dbReference type="ARBA" id="ARBA00009045"/>
    </source>
</evidence>
<keyword evidence="6 7" id="KW-0472">Membrane</keyword>
<feature type="transmembrane region" description="Helical" evidence="7">
    <location>
        <begin position="259"/>
        <end position="275"/>
    </location>
</feature>
<evidence type="ECO:0000256" key="7">
    <source>
        <dbReference type="SAM" id="Phobius"/>
    </source>
</evidence>
<accession>A0A1V4IGM5</accession>
<dbReference type="Pfam" id="PF01694">
    <property type="entry name" value="Rhomboid"/>
    <property type="match status" value="1"/>
</dbReference>
<protein>
    <submittedName>
        <fullName evidence="9">Rhomboid protease GluP</fullName>
        <ecNumber evidence="9">3.4.21.105</ecNumber>
    </submittedName>
</protein>
<evidence type="ECO:0000256" key="5">
    <source>
        <dbReference type="ARBA" id="ARBA00022989"/>
    </source>
</evidence>
<dbReference type="EC" id="3.4.21.105" evidence="9"/>
<sequence length="331" mass="37609">MKTILEKKLINFFIDNRSYLVDNLQDNESSKEIWFIYKNDNYNHIVFFANGNDYNEILKNALIYIDSNKNKLKNINFEFVVLTNYPQNITVSADITNIPYIENMSFIIVDTEKLELSYAYGKSNIINDINDIVHYEKNKKNSRGFSKAPITYSIIIINIIVYFMMSMYDNNLFLIDTNTLVAFGAKANYLIERGQYYRIITSMFLHGGILHLASNMYSLLMLGVFLERVYGKNRYILIYMISGISGSILSFALSESISVGASGAIFGLLGAALVYGLEIRDRIGKEFVFNIIQVIAINIIIGLNIKYIDKFAHIGGLIGGIIVAVLLSLKD</sequence>
<keyword evidence="3 7" id="KW-0812">Transmembrane</keyword>
<dbReference type="InterPro" id="IPR022764">
    <property type="entry name" value="Peptidase_S54_rhomboid_dom"/>
</dbReference>
<feature type="transmembrane region" description="Helical" evidence="7">
    <location>
        <begin position="203"/>
        <end position="226"/>
    </location>
</feature>
<name>A0A1V4IGM5_9CLOT</name>
<dbReference type="InterPro" id="IPR035952">
    <property type="entry name" value="Rhomboid-like_sf"/>
</dbReference>
<reference evidence="9 10" key="1">
    <citation type="submission" date="2017-03" db="EMBL/GenBank/DDBJ databases">
        <title>Genome sequence of Clostridium oryzae DSM 28571.</title>
        <authorList>
            <person name="Poehlein A."/>
            <person name="Daniel R."/>
        </authorList>
    </citation>
    <scope>NUCLEOTIDE SEQUENCE [LARGE SCALE GENOMIC DNA]</scope>
    <source>
        <strain evidence="9 10">DSM 28571</strain>
    </source>
</reference>
<dbReference type="PANTHER" id="PTHR43731:SF14">
    <property type="entry name" value="PRESENILIN-ASSOCIATED RHOMBOID-LIKE PROTEIN, MITOCHONDRIAL"/>
    <property type="match status" value="1"/>
</dbReference>
<dbReference type="PANTHER" id="PTHR43731">
    <property type="entry name" value="RHOMBOID PROTEASE"/>
    <property type="match status" value="1"/>
</dbReference>
<feature type="transmembrane region" description="Helical" evidence="7">
    <location>
        <begin position="149"/>
        <end position="168"/>
    </location>
</feature>
<dbReference type="EMBL" id="MZGV01000052">
    <property type="protein sequence ID" value="OPJ59000.1"/>
    <property type="molecule type" value="Genomic_DNA"/>
</dbReference>
<dbReference type="SUPFAM" id="SSF144091">
    <property type="entry name" value="Rhomboid-like"/>
    <property type="match status" value="1"/>
</dbReference>
<dbReference type="STRING" id="1450648.CLORY_34900"/>
<keyword evidence="10" id="KW-1185">Reference proteome</keyword>
<feature type="transmembrane region" description="Helical" evidence="7">
    <location>
        <begin position="287"/>
        <end position="305"/>
    </location>
</feature>
<dbReference type="Gene3D" id="1.20.1540.10">
    <property type="entry name" value="Rhomboid-like"/>
    <property type="match status" value="1"/>
</dbReference>
<evidence type="ECO:0000256" key="3">
    <source>
        <dbReference type="ARBA" id="ARBA00022692"/>
    </source>
</evidence>
<comment type="caution">
    <text evidence="9">The sequence shown here is derived from an EMBL/GenBank/DDBJ whole genome shotgun (WGS) entry which is preliminary data.</text>
</comment>